<dbReference type="AlphaFoldDB" id="A0A1E2V9L7"/>
<evidence type="ECO:0000313" key="1">
    <source>
        <dbReference type="EMBL" id="ODC03667.1"/>
    </source>
</evidence>
<dbReference type="RefSeq" id="WP_068998084.1">
    <property type="nucleotide sequence ID" value="NZ_MDTQ01000001.1"/>
</dbReference>
<dbReference type="EMBL" id="MDTQ01000001">
    <property type="protein sequence ID" value="ODC03667.1"/>
    <property type="molecule type" value="Genomic_DNA"/>
</dbReference>
<dbReference type="InterPro" id="IPR016024">
    <property type="entry name" value="ARM-type_fold"/>
</dbReference>
<evidence type="ECO:0000313" key="2">
    <source>
        <dbReference type="Proteomes" id="UP000094291"/>
    </source>
</evidence>
<proteinExistence type="predicted"/>
<dbReference type="OrthoDB" id="6119925at2"/>
<dbReference type="Gene3D" id="1.25.10.10">
    <property type="entry name" value="Leucine-rich Repeat Variant"/>
    <property type="match status" value="1"/>
</dbReference>
<comment type="caution">
    <text evidence="1">The sequence shown here is derived from an EMBL/GenBank/DDBJ whole genome shotgun (WGS) entry which is preliminary data.</text>
</comment>
<name>A0A1E2V9L7_9GAMM</name>
<accession>A0A1E2V9L7</accession>
<keyword evidence="2" id="KW-1185">Reference proteome</keyword>
<protein>
    <recommendedName>
        <fullName evidence="3">Leucine rich repeat variant</fullName>
    </recommendedName>
</protein>
<sequence length="140" mass="16331">MIRDAFHYAEMMNYGDLRGFQLALTQPAKDSVWQDIYTRYPEWHFWMLQNPSFPTALADTLANSDDVRLRHMAARKGNLSQQRLEQLIIDNEPAVRLAVSQRADLNSQHRQRLCHDQDVDVAAYARRHFSLDMPQQVAGF</sequence>
<evidence type="ECO:0008006" key="3">
    <source>
        <dbReference type="Google" id="ProtNLM"/>
    </source>
</evidence>
<gene>
    <name evidence="1" type="ORF">BFW38_09035</name>
</gene>
<organism evidence="1 2">
    <name type="scientific">Terasakiispira papahanaumokuakeensis</name>
    <dbReference type="NCBI Taxonomy" id="197479"/>
    <lineage>
        <taxon>Bacteria</taxon>
        <taxon>Pseudomonadati</taxon>
        <taxon>Pseudomonadota</taxon>
        <taxon>Gammaproteobacteria</taxon>
        <taxon>Oceanospirillales</taxon>
        <taxon>Terasakiispira</taxon>
    </lineage>
</organism>
<dbReference type="Proteomes" id="UP000094291">
    <property type="component" value="Unassembled WGS sequence"/>
</dbReference>
<dbReference type="SUPFAM" id="SSF48371">
    <property type="entry name" value="ARM repeat"/>
    <property type="match status" value="1"/>
</dbReference>
<reference evidence="1 2" key="1">
    <citation type="submission" date="2016-08" db="EMBL/GenBank/DDBJ databases">
        <authorList>
            <person name="Seilhamer J.J."/>
        </authorList>
    </citation>
    <scope>NUCLEOTIDE SEQUENCE [LARGE SCALE GENOMIC DNA]</scope>
    <source>
        <strain evidence="1 2">PH27A</strain>
    </source>
</reference>
<dbReference type="InterPro" id="IPR011989">
    <property type="entry name" value="ARM-like"/>
</dbReference>